<feature type="repeat" description="PPR" evidence="3">
    <location>
        <begin position="206"/>
        <end position="240"/>
    </location>
</feature>
<feature type="repeat" description="PPR" evidence="3">
    <location>
        <begin position="101"/>
        <end position="135"/>
    </location>
</feature>
<reference evidence="5 6" key="1">
    <citation type="submission" date="2020-10" db="EMBL/GenBank/DDBJ databases">
        <title>The Coptis chinensis genome and diversification of protoberbering-type alkaloids.</title>
        <authorList>
            <person name="Wang B."/>
            <person name="Shu S."/>
            <person name="Song C."/>
            <person name="Liu Y."/>
        </authorList>
    </citation>
    <scope>NUCLEOTIDE SEQUENCE [LARGE SCALE GENOMIC DNA]</scope>
    <source>
        <strain evidence="5">HL-2020</strain>
        <tissue evidence="5">Leaf</tissue>
    </source>
</reference>
<dbReference type="Pfam" id="PF13041">
    <property type="entry name" value="PPR_2"/>
    <property type="match status" value="3"/>
</dbReference>
<evidence type="ECO:0000256" key="1">
    <source>
        <dbReference type="ARBA" id="ARBA00007626"/>
    </source>
</evidence>
<dbReference type="InterPro" id="IPR002885">
    <property type="entry name" value="PPR_rpt"/>
</dbReference>
<evidence type="ECO:0008006" key="7">
    <source>
        <dbReference type="Google" id="ProtNLM"/>
    </source>
</evidence>
<feature type="repeat" description="PPR" evidence="3">
    <location>
        <begin position="272"/>
        <end position="306"/>
    </location>
</feature>
<dbReference type="PROSITE" id="PS51375">
    <property type="entry name" value="PPR"/>
    <property type="match status" value="8"/>
</dbReference>
<evidence type="ECO:0000313" key="5">
    <source>
        <dbReference type="EMBL" id="KAF9593395.1"/>
    </source>
</evidence>
<dbReference type="OrthoDB" id="185373at2759"/>
<feature type="repeat" description="PPR" evidence="3">
    <location>
        <begin position="450"/>
        <end position="484"/>
    </location>
</feature>
<keyword evidence="6" id="KW-1185">Reference proteome</keyword>
<comment type="similarity">
    <text evidence="1">Belongs to the PPR family. P subfamily.</text>
</comment>
<dbReference type="EMBL" id="JADFTS010000008">
    <property type="protein sequence ID" value="KAF9593395.1"/>
    <property type="molecule type" value="Genomic_DNA"/>
</dbReference>
<keyword evidence="4" id="KW-1133">Transmembrane helix</keyword>
<proteinExistence type="inferred from homology"/>
<feature type="repeat" description="PPR" evidence="3">
    <location>
        <begin position="29"/>
        <end position="63"/>
    </location>
</feature>
<comment type="caution">
    <text evidence="5">The sequence shown here is derived from an EMBL/GenBank/DDBJ whole genome shotgun (WGS) entry which is preliminary data.</text>
</comment>
<dbReference type="Pfam" id="PF01535">
    <property type="entry name" value="PPR"/>
    <property type="match status" value="3"/>
</dbReference>
<dbReference type="InterPro" id="IPR011990">
    <property type="entry name" value="TPR-like_helical_dom_sf"/>
</dbReference>
<organism evidence="5 6">
    <name type="scientific">Coptis chinensis</name>
    <dbReference type="NCBI Taxonomy" id="261450"/>
    <lineage>
        <taxon>Eukaryota</taxon>
        <taxon>Viridiplantae</taxon>
        <taxon>Streptophyta</taxon>
        <taxon>Embryophyta</taxon>
        <taxon>Tracheophyta</taxon>
        <taxon>Spermatophyta</taxon>
        <taxon>Magnoliopsida</taxon>
        <taxon>Ranunculales</taxon>
        <taxon>Ranunculaceae</taxon>
        <taxon>Coptidoideae</taxon>
        <taxon>Coptis</taxon>
    </lineage>
</organism>
<feature type="repeat" description="PPR" evidence="3">
    <location>
        <begin position="520"/>
        <end position="554"/>
    </location>
</feature>
<keyword evidence="4" id="KW-0812">Transmembrane</keyword>
<evidence type="ECO:0000256" key="3">
    <source>
        <dbReference type="PROSITE-ProRule" id="PRU00708"/>
    </source>
</evidence>
<accession>A0A835LG26</accession>
<feature type="transmembrane region" description="Helical" evidence="4">
    <location>
        <begin position="641"/>
        <end position="663"/>
    </location>
</feature>
<gene>
    <name evidence="5" type="ORF">IFM89_022574</name>
</gene>
<dbReference type="PANTHER" id="PTHR47941">
    <property type="entry name" value="PENTATRICOPEPTIDE REPEAT-CONTAINING PROTEIN 3, MITOCHONDRIAL"/>
    <property type="match status" value="1"/>
</dbReference>
<evidence type="ECO:0000313" key="6">
    <source>
        <dbReference type="Proteomes" id="UP000631114"/>
    </source>
</evidence>
<dbReference type="Gene3D" id="1.25.40.10">
    <property type="entry name" value="Tetratricopeptide repeat domain"/>
    <property type="match status" value="6"/>
</dbReference>
<dbReference type="NCBIfam" id="TIGR00756">
    <property type="entry name" value="PPR"/>
    <property type="match status" value="7"/>
</dbReference>
<dbReference type="AlphaFoldDB" id="A0A835LG26"/>
<name>A0A835LG26_9MAGN</name>
<sequence length="727" mass="81623">MIMKLGMAGNVQDMEFFCNEMAKDKCPHAEEAFAELVDSFVKNRRFKEALRVLEIMNLGKFKPPSIHICNVMLRTLVEDQRDLETVLFAYKEIVKAGIVPNVDTLNYLIEVLCENDKMESALDQYRRMNRKGCVPNSRTFEILICGLCKRTRVDESIMVLSEMFKLECGPDLNFCNSVLPLLCKANKSDEVLRLYKMMRDSGVLVDSLVYEVLIHCLCENLLLDDAIVLFEDMLKSGVAPLVSIYVDIVNGLCKLSKFSNASNLLEENLVTEVIPHNALLEGYCNAGKFYEAYDYLEKMVERQVADSVSWSVLIRGSYIWLRKECKFEDALELFREACVRDWVLDSGDYAELIECLCLIKRIQEAAEVFHFLCSKGCTISSSSFDMLVKGTCLSGKLDEAISLYSLAHHSGISCNLDTHNAILLGLSESRRTKDILLLFSRMVVGGCAFNAETYSVLINSLCLEKMTSECAWLLDQMVDDGIIPCSETVYRVVSFMASHSQLHVVVYTLNKLISKTGLFSLAINKMLIHGLVKEGHKRDACKLLDHMLDNGWVPDAVTHSLLIGTVEGEETYGVTEREEYSEVIIQILFCDSSFSVLCLILRRVLYLHDFQVSHFPFLVIGQWVDTLLPLKPFQLCLQGELCGWTCFFIGVAAVAFGSLYYHLNAQSLSTCVRPLTEFGCDVQGARNGKRHAAGVAGPRTIQHDLDHCEALLLAGNAGLTTLEDLGN</sequence>
<feature type="repeat" description="PPR" evidence="3">
    <location>
        <begin position="171"/>
        <end position="205"/>
    </location>
</feature>
<dbReference type="Proteomes" id="UP000631114">
    <property type="component" value="Unassembled WGS sequence"/>
</dbReference>
<keyword evidence="2" id="KW-0677">Repeat</keyword>
<keyword evidence="4" id="KW-0472">Membrane</keyword>
<evidence type="ECO:0000256" key="4">
    <source>
        <dbReference type="SAM" id="Phobius"/>
    </source>
</evidence>
<feature type="repeat" description="PPR" evidence="3">
    <location>
        <begin position="136"/>
        <end position="170"/>
    </location>
</feature>
<dbReference type="SUPFAM" id="SSF81901">
    <property type="entry name" value="HCP-like"/>
    <property type="match status" value="1"/>
</dbReference>
<protein>
    <recommendedName>
        <fullName evidence="7">Pentatricopeptide repeat-containing protein</fullName>
    </recommendedName>
</protein>
<evidence type="ECO:0000256" key="2">
    <source>
        <dbReference type="ARBA" id="ARBA00022737"/>
    </source>
</evidence>